<evidence type="ECO:0008006" key="4">
    <source>
        <dbReference type="Google" id="ProtNLM"/>
    </source>
</evidence>
<feature type="transmembrane region" description="Helical" evidence="1">
    <location>
        <begin position="76"/>
        <end position="92"/>
    </location>
</feature>
<feature type="transmembrane region" description="Helical" evidence="1">
    <location>
        <begin position="98"/>
        <end position="117"/>
    </location>
</feature>
<proteinExistence type="predicted"/>
<dbReference type="PROSITE" id="PS51257">
    <property type="entry name" value="PROKAR_LIPOPROTEIN"/>
    <property type="match status" value="1"/>
</dbReference>
<feature type="transmembrane region" description="Helical" evidence="1">
    <location>
        <begin position="12"/>
        <end position="30"/>
    </location>
</feature>
<dbReference type="InterPro" id="IPR003744">
    <property type="entry name" value="YhhQ"/>
</dbReference>
<organism evidence="2 3">
    <name type="scientific">Microvirga subterranea</name>
    <dbReference type="NCBI Taxonomy" id="186651"/>
    <lineage>
        <taxon>Bacteria</taxon>
        <taxon>Pseudomonadati</taxon>
        <taxon>Pseudomonadota</taxon>
        <taxon>Alphaproteobacteria</taxon>
        <taxon>Hyphomicrobiales</taxon>
        <taxon>Methylobacteriaceae</taxon>
        <taxon>Microvirga</taxon>
    </lineage>
</organism>
<feature type="transmembrane region" description="Helical" evidence="1">
    <location>
        <begin position="124"/>
        <end position="148"/>
    </location>
</feature>
<dbReference type="AlphaFoldDB" id="A0A370HV06"/>
<dbReference type="Pfam" id="PF02592">
    <property type="entry name" value="Vut_1"/>
    <property type="match status" value="1"/>
</dbReference>
<evidence type="ECO:0000313" key="3">
    <source>
        <dbReference type="Proteomes" id="UP000254925"/>
    </source>
</evidence>
<dbReference type="OrthoDB" id="9155154at2"/>
<evidence type="ECO:0000313" key="2">
    <source>
        <dbReference type="EMBL" id="RDI62342.1"/>
    </source>
</evidence>
<gene>
    <name evidence="2" type="ORF">DES45_101612</name>
</gene>
<sequence>MDLDTRRKVEGIAFLIGFAACIPLANWMVGNVGTVCVPDGPCLIPVAPGIAAPSAVLVVGLALVLRDLVQRRLGKWWALAAILAGAILSAAVAPRALIVASTAAFLLSELADLAVYTPLQRRGLVLAVVASSLVGLAIDSAVFLQLAFGNLDFLLPQIIGKAWMVILSIPVIAWIRRRDERIHMPVRA</sequence>
<dbReference type="RefSeq" id="WP_114768469.1">
    <property type="nucleotide sequence ID" value="NZ_QQBB01000001.1"/>
</dbReference>
<name>A0A370HV06_9HYPH</name>
<feature type="transmembrane region" description="Helical" evidence="1">
    <location>
        <begin position="50"/>
        <end position="69"/>
    </location>
</feature>
<feature type="transmembrane region" description="Helical" evidence="1">
    <location>
        <begin position="154"/>
        <end position="175"/>
    </location>
</feature>
<evidence type="ECO:0000256" key="1">
    <source>
        <dbReference type="SAM" id="Phobius"/>
    </source>
</evidence>
<protein>
    <recommendedName>
        <fullName evidence="4">Vitamin uptake transporter</fullName>
    </recommendedName>
</protein>
<keyword evidence="1" id="KW-0472">Membrane</keyword>
<dbReference type="Proteomes" id="UP000254925">
    <property type="component" value="Unassembled WGS sequence"/>
</dbReference>
<keyword evidence="1" id="KW-1133">Transmembrane helix</keyword>
<accession>A0A370HV06</accession>
<keyword evidence="3" id="KW-1185">Reference proteome</keyword>
<dbReference type="EMBL" id="QQBB01000001">
    <property type="protein sequence ID" value="RDI62342.1"/>
    <property type="molecule type" value="Genomic_DNA"/>
</dbReference>
<reference evidence="2 3" key="1">
    <citation type="submission" date="2018-07" db="EMBL/GenBank/DDBJ databases">
        <title>Genomic Encyclopedia of Type Strains, Phase IV (KMG-IV): sequencing the most valuable type-strain genomes for metagenomic binning, comparative biology and taxonomic classification.</title>
        <authorList>
            <person name="Goeker M."/>
        </authorList>
    </citation>
    <scope>NUCLEOTIDE SEQUENCE [LARGE SCALE GENOMIC DNA]</scope>
    <source>
        <strain evidence="2 3">DSM 14364</strain>
    </source>
</reference>
<keyword evidence="1" id="KW-0812">Transmembrane</keyword>
<comment type="caution">
    <text evidence="2">The sequence shown here is derived from an EMBL/GenBank/DDBJ whole genome shotgun (WGS) entry which is preliminary data.</text>
</comment>